<accession>A0AAV6HDE3</accession>
<evidence type="ECO:0000313" key="5">
    <source>
        <dbReference type="EMBL" id="KAG5284222.1"/>
    </source>
</evidence>
<evidence type="ECO:0000259" key="4">
    <source>
        <dbReference type="PROSITE" id="PS50011"/>
    </source>
</evidence>
<dbReference type="InterPro" id="IPR000719">
    <property type="entry name" value="Prot_kinase_dom"/>
</dbReference>
<dbReference type="EMBL" id="JADWDJ010000002">
    <property type="protein sequence ID" value="KAG5284222.1"/>
    <property type="molecule type" value="Genomic_DNA"/>
</dbReference>
<dbReference type="Gene3D" id="1.10.510.10">
    <property type="entry name" value="Transferase(Phosphotransferase) domain 1"/>
    <property type="match status" value="1"/>
</dbReference>
<organism evidence="5 6">
    <name type="scientific">Alosa alosa</name>
    <name type="common">allis shad</name>
    <dbReference type="NCBI Taxonomy" id="278164"/>
    <lineage>
        <taxon>Eukaryota</taxon>
        <taxon>Metazoa</taxon>
        <taxon>Chordata</taxon>
        <taxon>Craniata</taxon>
        <taxon>Vertebrata</taxon>
        <taxon>Euteleostomi</taxon>
        <taxon>Actinopterygii</taxon>
        <taxon>Neopterygii</taxon>
        <taxon>Teleostei</taxon>
        <taxon>Clupei</taxon>
        <taxon>Clupeiformes</taxon>
        <taxon>Clupeoidei</taxon>
        <taxon>Clupeidae</taxon>
        <taxon>Alosa</taxon>
    </lineage>
</organism>
<keyword evidence="1" id="KW-0547">Nucleotide-binding</keyword>
<dbReference type="GO" id="GO:0005524">
    <property type="term" value="F:ATP binding"/>
    <property type="evidence" value="ECO:0007669"/>
    <property type="project" value="UniProtKB-KW"/>
</dbReference>
<dbReference type="GO" id="GO:0016477">
    <property type="term" value="P:cell migration"/>
    <property type="evidence" value="ECO:0007669"/>
    <property type="project" value="TreeGrafter"/>
</dbReference>
<dbReference type="InterPro" id="IPR008266">
    <property type="entry name" value="Tyr_kinase_AS"/>
</dbReference>
<dbReference type="InterPro" id="IPR001245">
    <property type="entry name" value="Ser-Thr/Tyr_kinase_cat_dom"/>
</dbReference>
<dbReference type="Proteomes" id="UP000823561">
    <property type="component" value="Chromosome 2"/>
</dbReference>
<keyword evidence="6" id="KW-1185">Reference proteome</keyword>
<dbReference type="Pfam" id="PF07714">
    <property type="entry name" value="PK_Tyr_Ser-Thr"/>
    <property type="match status" value="1"/>
</dbReference>
<dbReference type="PANTHER" id="PTHR24416:SF552">
    <property type="entry name" value="RECEPTOR PROTEIN-TYROSINE KINASE"/>
    <property type="match status" value="1"/>
</dbReference>
<dbReference type="GO" id="GO:0005021">
    <property type="term" value="F:vascular endothelial growth factor receptor activity"/>
    <property type="evidence" value="ECO:0007669"/>
    <property type="project" value="TreeGrafter"/>
</dbReference>
<comment type="caution">
    <text evidence="5">The sequence shown here is derived from an EMBL/GenBank/DDBJ whole genome shotgun (WGS) entry which is preliminary data.</text>
</comment>
<keyword evidence="3" id="KW-1133">Transmembrane helix</keyword>
<dbReference type="GO" id="GO:0045766">
    <property type="term" value="P:positive regulation of angiogenesis"/>
    <property type="evidence" value="ECO:0007669"/>
    <property type="project" value="TreeGrafter"/>
</dbReference>
<dbReference type="PRINTS" id="PR00109">
    <property type="entry name" value="TYRKINASE"/>
</dbReference>
<dbReference type="PROSITE" id="PS00109">
    <property type="entry name" value="PROTEIN_KINASE_TYR"/>
    <property type="match status" value="1"/>
</dbReference>
<dbReference type="PROSITE" id="PS50011">
    <property type="entry name" value="PROTEIN_KINASE_DOM"/>
    <property type="match status" value="1"/>
</dbReference>
<reference evidence="5" key="1">
    <citation type="submission" date="2020-10" db="EMBL/GenBank/DDBJ databases">
        <title>Chromosome-scale genome assembly of the Allis shad, Alosa alosa.</title>
        <authorList>
            <person name="Margot Z."/>
            <person name="Christophe K."/>
            <person name="Cabau C."/>
            <person name="Louis A."/>
            <person name="Berthelot C."/>
            <person name="Parey E."/>
            <person name="Roest Crollius H."/>
            <person name="Montfort J."/>
            <person name="Robinson-Rechavi M."/>
            <person name="Bucao C."/>
            <person name="Bouchez O."/>
            <person name="Gislard M."/>
            <person name="Lluch J."/>
            <person name="Milhes M."/>
            <person name="Lampietro C."/>
            <person name="Lopez Roques C."/>
            <person name="Donnadieu C."/>
            <person name="Braasch I."/>
            <person name="Desvignes T."/>
            <person name="Postlethwait J."/>
            <person name="Bobe J."/>
            <person name="Guiguen Y."/>
        </authorList>
    </citation>
    <scope>NUCLEOTIDE SEQUENCE</scope>
    <source>
        <strain evidence="5">M-15738</strain>
        <tissue evidence="5">Blood</tissue>
    </source>
</reference>
<keyword evidence="3" id="KW-0472">Membrane</keyword>
<feature type="domain" description="Protein kinase" evidence="4">
    <location>
        <begin position="122"/>
        <end position="394"/>
    </location>
</feature>
<proteinExistence type="predicted"/>
<evidence type="ECO:0000313" key="6">
    <source>
        <dbReference type="Proteomes" id="UP000823561"/>
    </source>
</evidence>
<dbReference type="GO" id="GO:0005886">
    <property type="term" value="C:plasma membrane"/>
    <property type="evidence" value="ECO:0007669"/>
    <property type="project" value="TreeGrafter"/>
</dbReference>
<dbReference type="InterPro" id="IPR050122">
    <property type="entry name" value="RTK"/>
</dbReference>
<dbReference type="GO" id="GO:0045446">
    <property type="term" value="P:endothelial cell differentiation"/>
    <property type="evidence" value="ECO:0007669"/>
    <property type="project" value="TreeGrafter"/>
</dbReference>
<dbReference type="SUPFAM" id="SSF56112">
    <property type="entry name" value="Protein kinase-like (PK-like)"/>
    <property type="match status" value="1"/>
</dbReference>
<sequence length="409" mass="46942">MPYNITHQGMGRSTFTPDQLHIVLISVSAFLIMAALLMTCFWTKKYRSLARTVRDLKLRQPLGPPPESPADNSYANNITVTFVKDHGPILDTAAISRQYTKSGSRSLWKPPQMTVHLKRGDLSLLQLIKAGREGVFYKAKMTRGTCKGHSMFTCKVTKESVTFKQVQREITIMKKLGNHNNLLQLLDWDITQTPYFLVMDFVSNGTLQNFLQINQDRLSANNDLQHLFTVAAYHIGLAMDHLRNKMVVHCDLALRNIMVNNFPREVKVGEFGLARDLTRMRSRRSGRSKTGDHQERIPLRWYPPEYFKDKYYGFKSDVWSFGIVLWEMQTFGTLPYPNLDSSGDVVRHISAGHKNVEPAGCRVEILQMMKDCWVEPYTYRPSFKDIVGVLENILENDGDYVDVDNKLII</sequence>
<dbReference type="GO" id="GO:0043235">
    <property type="term" value="C:receptor complex"/>
    <property type="evidence" value="ECO:0007669"/>
    <property type="project" value="TreeGrafter"/>
</dbReference>
<keyword evidence="2" id="KW-0067">ATP-binding</keyword>
<dbReference type="GO" id="GO:0043408">
    <property type="term" value="P:regulation of MAPK cascade"/>
    <property type="evidence" value="ECO:0007669"/>
    <property type="project" value="TreeGrafter"/>
</dbReference>
<gene>
    <name evidence="5" type="ORF">AALO_G00024260</name>
</gene>
<dbReference type="GO" id="GO:0030335">
    <property type="term" value="P:positive regulation of cell migration"/>
    <property type="evidence" value="ECO:0007669"/>
    <property type="project" value="TreeGrafter"/>
</dbReference>
<protein>
    <recommendedName>
        <fullName evidence="4">Protein kinase domain-containing protein</fullName>
    </recommendedName>
</protein>
<evidence type="ECO:0000256" key="2">
    <source>
        <dbReference type="ARBA" id="ARBA00022840"/>
    </source>
</evidence>
<dbReference type="AlphaFoldDB" id="A0AAV6HDE3"/>
<dbReference type="PANTHER" id="PTHR24416">
    <property type="entry name" value="TYROSINE-PROTEIN KINASE RECEPTOR"/>
    <property type="match status" value="1"/>
</dbReference>
<evidence type="ECO:0000256" key="1">
    <source>
        <dbReference type="ARBA" id="ARBA00022741"/>
    </source>
</evidence>
<dbReference type="GO" id="GO:0001525">
    <property type="term" value="P:angiogenesis"/>
    <property type="evidence" value="ECO:0007669"/>
    <property type="project" value="TreeGrafter"/>
</dbReference>
<feature type="transmembrane region" description="Helical" evidence="3">
    <location>
        <begin position="20"/>
        <end position="42"/>
    </location>
</feature>
<evidence type="ECO:0000256" key="3">
    <source>
        <dbReference type="SAM" id="Phobius"/>
    </source>
</evidence>
<keyword evidence="3" id="KW-0812">Transmembrane</keyword>
<name>A0AAV6HDE3_9TELE</name>
<dbReference type="InterPro" id="IPR011009">
    <property type="entry name" value="Kinase-like_dom_sf"/>
</dbReference>
<dbReference type="GO" id="GO:0019838">
    <property type="term" value="F:growth factor binding"/>
    <property type="evidence" value="ECO:0007669"/>
    <property type="project" value="TreeGrafter"/>
</dbReference>